<gene>
    <name evidence="2" type="ORF">MSPICULIGERA_LOCUS21263</name>
</gene>
<evidence type="ECO:0000256" key="1">
    <source>
        <dbReference type="SAM" id="MobiDB-lite"/>
    </source>
</evidence>
<accession>A0AA36DB75</accession>
<feature type="non-terminal residue" evidence="2">
    <location>
        <position position="791"/>
    </location>
</feature>
<dbReference type="Proteomes" id="UP001177023">
    <property type="component" value="Unassembled WGS sequence"/>
</dbReference>
<feature type="region of interest" description="Disordered" evidence="1">
    <location>
        <begin position="58"/>
        <end position="102"/>
    </location>
</feature>
<evidence type="ECO:0000313" key="2">
    <source>
        <dbReference type="EMBL" id="CAJ0583165.1"/>
    </source>
</evidence>
<dbReference type="EMBL" id="CATQJA010002665">
    <property type="protein sequence ID" value="CAJ0583165.1"/>
    <property type="molecule type" value="Genomic_DNA"/>
</dbReference>
<proteinExistence type="predicted"/>
<sequence length="791" mass="88745">MGNTWIGLPQEPPPEIVHEDHTQLNISDSALHHTGKPMLSVPPHNAAPVIPTPYEQLPSTSQPYYSQPGTPQPIYNLTPTRPTVSSPLPRPPSRVSQLRGNAGNMGSARVQAWAQPYPNQASYPSSPAASVISHRSDMNMSTISYQTNYSQLPEQIRALAPHIHVPSYVPQTSHAAQPSPSENVDPVTQQRVWQEAELIKKELLGPRLPHLIRDENFWKKMLALLTRPEFLCCGQLVKETYALLIDRPRAAGPEFAEPFLWFLDKLMKAGQPQEAILMILYQDQKRMQWLMGLADNLCALSILNMISLGTNEVNKYLIAIMRRSPGFGAAVCRKVVTQQHLLVVYNNLSFISQLLSRNRPMADEINRERLYIRIANFVLDESAFVNFRTNHDCVKKETKYVHSLLRILKKLLEQSSDGSEITRALVEIGFVERGIQRIVQLGGDVYACGMWIISRIATTNVLERMDLESCLKGIPKAFEDTSLLNNEHAQNDTLAFLMNAMAKSGAPGSAEKAKANKLSVLNSGFLLTLIGAEGGWLRTYAQKIETGTIACSDMMDSIIGTLCNLFLVHSSCSEEVKAKILNVMRRPELAQTLTRLLNRQTYGKDPAEAKTNVEREELERCYLTTKRRIIRLIGLMIGAGVLGWPEELLNILHHTMDLHRYPTEPYLRETRVELVLYVYRLYIVLMDRSVNVHEAIFAKFRNPGMNPIAFAKEYADGDLAFLNGALELCKRLVNDREFLTMMVGHSATIRELATHGDFTIAQSATEIAGKLDSTGLLGDPFADAYTRAYME</sequence>
<dbReference type="AlphaFoldDB" id="A0AA36DB75"/>
<keyword evidence="3" id="KW-1185">Reference proteome</keyword>
<feature type="compositionally biased region" description="Low complexity" evidence="1">
    <location>
        <begin position="77"/>
        <end position="87"/>
    </location>
</feature>
<comment type="caution">
    <text evidence="2">The sequence shown here is derived from an EMBL/GenBank/DDBJ whole genome shotgun (WGS) entry which is preliminary data.</text>
</comment>
<organism evidence="2 3">
    <name type="scientific">Mesorhabditis spiculigera</name>
    <dbReference type="NCBI Taxonomy" id="96644"/>
    <lineage>
        <taxon>Eukaryota</taxon>
        <taxon>Metazoa</taxon>
        <taxon>Ecdysozoa</taxon>
        <taxon>Nematoda</taxon>
        <taxon>Chromadorea</taxon>
        <taxon>Rhabditida</taxon>
        <taxon>Rhabditina</taxon>
        <taxon>Rhabditomorpha</taxon>
        <taxon>Rhabditoidea</taxon>
        <taxon>Rhabditidae</taxon>
        <taxon>Mesorhabditinae</taxon>
        <taxon>Mesorhabditis</taxon>
    </lineage>
</organism>
<name>A0AA36DB75_9BILA</name>
<reference evidence="2" key="1">
    <citation type="submission" date="2023-06" db="EMBL/GenBank/DDBJ databases">
        <authorList>
            <person name="Delattre M."/>
        </authorList>
    </citation>
    <scope>NUCLEOTIDE SEQUENCE</scope>
    <source>
        <strain evidence="2">AF72</strain>
    </source>
</reference>
<evidence type="ECO:0000313" key="3">
    <source>
        <dbReference type="Proteomes" id="UP001177023"/>
    </source>
</evidence>
<feature type="compositionally biased region" description="Polar residues" evidence="1">
    <location>
        <begin position="58"/>
        <end position="75"/>
    </location>
</feature>
<protein>
    <submittedName>
        <fullName evidence="2">Uncharacterized protein</fullName>
    </submittedName>
</protein>